<evidence type="ECO:0000313" key="2">
    <source>
        <dbReference type="Proteomes" id="UP000192333"/>
    </source>
</evidence>
<protein>
    <submittedName>
        <fullName evidence="1">Uncharacterized protein</fullName>
    </submittedName>
</protein>
<reference evidence="2" key="1">
    <citation type="submission" date="2017-04" db="EMBL/GenBank/DDBJ databases">
        <authorList>
            <person name="Varghese N."/>
            <person name="Submissions S."/>
        </authorList>
    </citation>
    <scope>NUCLEOTIDE SEQUENCE [LARGE SCALE GENOMIC DNA]</scope>
    <source>
        <strain evidence="2">DSM 16537</strain>
    </source>
</reference>
<dbReference type="AlphaFoldDB" id="A0A1W2H7R5"/>
<keyword evidence="2" id="KW-1185">Reference proteome</keyword>
<accession>A0A1W2H7R5</accession>
<gene>
    <name evidence="1" type="ORF">SAMN00777080_3591</name>
</gene>
<proteinExistence type="predicted"/>
<sequence length="60" mass="7385">MSRQIHYYAVNIEQNVFHIQIKIKNNFLKCVLFYFKRIFMVIKCFLDLKSKRLKTVKKCL</sequence>
<dbReference type="Proteomes" id="UP000192333">
    <property type="component" value="Chromosome I"/>
</dbReference>
<organism evidence="1 2">
    <name type="scientific">Aquiflexum balticum DSM 16537</name>
    <dbReference type="NCBI Taxonomy" id="758820"/>
    <lineage>
        <taxon>Bacteria</taxon>
        <taxon>Pseudomonadati</taxon>
        <taxon>Bacteroidota</taxon>
        <taxon>Cytophagia</taxon>
        <taxon>Cytophagales</taxon>
        <taxon>Cyclobacteriaceae</taxon>
        <taxon>Aquiflexum</taxon>
    </lineage>
</organism>
<dbReference type="EMBL" id="LT838813">
    <property type="protein sequence ID" value="SMD44953.1"/>
    <property type="molecule type" value="Genomic_DNA"/>
</dbReference>
<evidence type="ECO:0000313" key="1">
    <source>
        <dbReference type="EMBL" id="SMD44953.1"/>
    </source>
</evidence>
<name>A0A1W2H7R5_9BACT</name>